<name>A0AAD5T7U0_9FUNG</name>
<comment type="similarity">
    <text evidence="1">Belongs to the isochorismatase family.</text>
</comment>
<evidence type="ECO:0000259" key="2">
    <source>
        <dbReference type="Pfam" id="PF00857"/>
    </source>
</evidence>
<dbReference type="GO" id="GO:0016787">
    <property type="term" value="F:hydrolase activity"/>
    <property type="evidence" value="ECO:0007669"/>
    <property type="project" value="UniProtKB-KW"/>
</dbReference>
<accession>A0AAD5T7U0</accession>
<protein>
    <submittedName>
        <fullName evidence="3">Cysteine hydrolase</fullName>
    </submittedName>
</protein>
<dbReference type="Proteomes" id="UP001211907">
    <property type="component" value="Unassembled WGS sequence"/>
</dbReference>
<dbReference type="Gene3D" id="3.40.50.850">
    <property type="entry name" value="Isochorismatase-like"/>
    <property type="match status" value="1"/>
</dbReference>
<sequence>MSTEGAAVCIVRHDDDAAGAALAQAPLGQRAKSVGNARSNAALGAWVGARPVLLLGAQSDMCVDATATAVLALGLKVAVVSDAHATVAYFGSTANQIIALHNAKWCDAGAVMVSADALDNLASLLSESSDPIALIEKNCRKSNNIVVPAPH</sequence>
<evidence type="ECO:0000256" key="1">
    <source>
        <dbReference type="ARBA" id="ARBA00006336"/>
    </source>
</evidence>
<reference evidence="3" key="1">
    <citation type="submission" date="2020-05" db="EMBL/GenBank/DDBJ databases">
        <title>Phylogenomic resolution of chytrid fungi.</title>
        <authorList>
            <person name="Stajich J.E."/>
            <person name="Amses K."/>
            <person name="Simmons R."/>
            <person name="Seto K."/>
            <person name="Myers J."/>
            <person name="Bonds A."/>
            <person name="Quandt C.A."/>
            <person name="Barry K."/>
            <person name="Liu P."/>
            <person name="Grigoriev I."/>
            <person name="Longcore J.E."/>
            <person name="James T.Y."/>
        </authorList>
    </citation>
    <scope>NUCLEOTIDE SEQUENCE</scope>
    <source>
        <strain evidence="3">JEL0513</strain>
    </source>
</reference>
<evidence type="ECO:0000313" key="3">
    <source>
        <dbReference type="EMBL" id="KAJ3124925.1"/>
    </source>
</evidence>
<feature type="domain" description="Isochorismatase-like" evidence="2">
    <location>
        <begin position="49"/>
        <end position="88"/>
    </location>
</feature>
<evidence type="ECO:0000313" key="4">
    <source>
        <dbReference type="Proteomes" id="UP001211907"/>
    </source>
</evidence>
<keyword evidence="3" id="KW-0378">Hydrolase</keyword>
<dbReference type="AlphaFoldDB" id="A0AAD5T7U0"/>
<keyword evidence="4" id="KW-1185">Reference proteome</keyword>
<dbReference type="InterPro" id="IPR036380">
    <property type="entry name" value="Isochorismatase-like_sf"/>
</dbReference>
<dbReference type="InterPro" id="IPR000868">
    <property type="entry name" value="Isochorismatase-like_dom"/>
</dbReference>
<proteinExistence type="inferred from homology"/>
<dbReference type="EMBL" id="JADGJH010000642">
    <property type="protein sequence ID" value="KAJ3124925.1"/>
    <property type="molecule type" value="Genomic_DNA"/>
</dbReference>
<dbReference type="Pfam" id="PF00857">
    <property type="entry name" value="Isochorismatase"/>
    <property type="match status" value="1"/>
</dbReference>
<comment type="caution">
    <text evidence="3">The sequence shown here is derived from an EMBL/GenBank/DDBJ whole genome shotgun (WGS) entry which is preliminary data.</text>
</comment>
<gene>
    <name evidence="3" type="primary">ENTB2_2</name>
    <name evidence="3" type="ORF">HK100_011060</name>
</gene>
<dbReference type="SUPFAM" id="SSF52499">
    <property type="entry name" value="Isochorismatase-like hydrolases"/>
    <property type="match status" value="1"/>
</dbReference>
<organism evidence="3 4">
    <name type="scientific">Physocladia obscura</name>
    <dbReference type="NCBI Taxonomy" id="109957"/>
    <lineage>
        <taxon>Eukaryota</taxon>
        <taxon>Fungi</taxon>
        <taxon>Fungi incertae sedis</taxon>
        <taxon>Chytridiomycota</taxon>
        <taxon>Chytridiomycota incertae sedis</taxon>
        <taxon>Chytridiomycetes</taxon>
        <taxon>Chytridiales</taxon>
        <taxon>Chytriomycetaceae</taxon>
        <taxon>Physocladia</taxon>
    </lineage>
</organism>